<reference evidence="1 2" key="1">
    <citation type="submission" date="2024-01" db="EMBL/GenBank/DDBJ databases">
        <title>Genomic insights into the taxonomy and metabolism of the cyanobacterium Pannus brasiliensis CCIBt3594.</title>
        <authorList>
            <person name="Machado M."/>
            <person name="Botero N.B."/>
            <person name="Andreote A.P.D."/>
            <person name="Feitosa A.M.T."/>
            <person name="Popin R."/>
            <person name="Sivonen K."/>
            <person name="Fiore M.F."/>
        </authorList>
    </citation>
    <scope>NUCLEOTIDE SEQUENCE [LARGE SCALE GENOMIC DNA]</scope>
    <source>
        <strain evidence="1 2">CCIBt3594</strain>
    </source>
</reference>
<dbReference type="SUPFAM" id="SSF53756">
    <property type="entry name" value="UDP-Glycosyltransferase/glycogen phosphorylase"/>
    <property type="match status" value="1"/>
</dbReference>
<dbReference type="AlphaFoldDB" id="A0AAW9QUC1"/>
<comment type="caution">
    <text evidence="1">The sequence shown here is derived from an EMBL/GenBank/DDBJ whole genome shotgun (WGS) entry which is preliminary data.</text>
</comment>
<dbReference type="InterPro" id="IPR019994">
    <property type="entry name" value="Lipid-A-disac_synthase-rel_put"/>
</dbReference>
<protein>
    <submittedName>
        <fullName evidence="1">Lipid-A-disaccharide synthase-related protein</fullName>
    </submittedName>
</protein>
<evidence type="ECO:0000313" key="1">
    <source>
        <dbReference type="EMBL" id="MEG3436169.1"/>
    </source>
</evidence>
<evidence type="ECO:0000313" key="2">
    <source>
        <dbReference type="Proteomes" id="UP001328733"/>
    </source>
</evidence>
<sequence length="393" mass="42876">MSKRVLFLSNGHGEDLNASLILRELIDRNPDVSISAMPLVGEGNAYRRLGVPIIGPTSNLPSGGIIYTDPMNCARDILAGLIGLTVRQVRSILRSGQDYDLLIAVGDIFPITVAWLTGRPFIAFIVSTSSYYEGRLRLPALTEFCLGSPRCLQVFTRDRFTAEDLQSRGMKKAIHAGYPIMDAIAPTGKDLGLDSRVPTIALLPGSRLPEALHNLSLELAICREIAKIQPMQFIAAIVSGITETELEKLARQRGWEYLGEGKLRGDSAIVHCHRDAFADILHRCDVAIGMAGTAVEQAVGLGKPVIQIPGRGPQFTYPFAEAQMRLLGESVITVGKKPTEPELFATAARKVVEILQDSDRSRICRENGRERVGLAGGSRAIAEKIDRFLHDRG</sequence>
<accession>A0AAW9QUC1</accession>
<dbReference type="Proteomes" id="UP001328733">
    <property type="component" value="Unassembled WGS sequence"/>
</dbReference>
<gene>
    <name evidence="1" type="ORF">V0288_03475</name>
</gene>
<dbReference type="EMBL" id="JBAFSM010000004">
    <property type="protein sequence ID" value="MEG3436169.1"/>
    <property type="molecule type" value="Genomic_DNA"/>
</dbReference>
<organism evidence="1 2">
    <name type="scientific">Pannus brasiliensis CCIBt3594</name>
    <dbReference type="NCBI Taxonomy" id="1427578"/>
    <lineage>
        <taxon>Bacteria</taxon>
        <taxon>Bacillati</taxon>
        <taxon>Cyanobacteriota</taxon>
        <taxon>Cyanophyceae</taxon>
        <taxon>Oscillatoriophycideae</taxon>
        <taxon>Chroococcales</taxon>
        <taxon>Microcystaceae</taxon>
        <taxon>Pannus</taxon>
    </lineage>
</organism>
<dbReference type="PANTHER" id="PTHR39517:SF1">
    <property type="entry name" value="LIPID-A-DISACCHARIDE SYNTHASE"/>
    <property type="match status" value="1"/>
</dbReference>
<dbReference type="NCBIfam" id="TIGR03492">
    <property type="entry name" value="lipid-A-disaccharide synthase-related protein"/>
    <property type="match status" value="1"/>
</dbReference>
<dbReference type="PANTHER" id="PTHR39517">
    <property type="entry name" value="SLL0192 PROTEIN"/>
    <property type="match status" value="1"/>
</dbReference>
<proteinExistence type="predicted"/>
<dbReference type="RefSeq" id="WP_332863624.1">
    <property type="nucleotide sequence ID" value="NZ_JBAFSM010000004.1"/>
</dbReference>
<name>A0AAW9QUC1_9CHRO</name>
<keyword evidence="2" id="KW-1185">Reference proteome</keyword>